<name>A0AAD3HA67_9STRA</name>
<proteinExistence type="predicted"/>
<sequence>MEEQFLFSTLTLGLVIGQMTEEQLYRNACLNSAFLKPHDSTSAGVHRRVKSDDVLEQSMNSFIAVKASYRKSESYTFKDNNDEEIKFHKEFDHRHPGTNFDSDFKNKQRKCFYHDERITPCNTKVAQNLTSIVFANSDNHCELKSSYPMQIAVRTDDSRRAIMYDCFEYKPTISNTLPSKESMNRFKKAFPKARSFKYRGLLDADTSNAVGKKVAGFQARVGDFAFSRVFRHRFNIDEISGIRLQKVNCTPDKTCPAVLILELAGPKVQDLSVPSFCCRLVDPRCKLDKAWRKVDDFTPNEMASKSTRHYIYANLEELQEFAAHLCVLCPRIEGLLSSEYNETNSLSSFKSNFAYASSPEYVEAGDLKPSPSKKQKKESSKKKRLTMEEVNNLMEEKGLGNVNDCLKRGILLGYIKIKNKNKDSVIYRGHCLNCNCEVQCTLGDASHQGNIGDDYEDGNEGGAVKCHACSADYECAYKMYITCLCKTRPFLSEGKFHNHCSECPEFGTCLGDYRDRHCFNCNGHYFGGGFCDECGANHGEKYESMMDTLTKPLASCWDGEIEVEDAA</sequence>
<comment type="caution">
    <text evidence="2">The sequence shown here is derived from an EMBL/GenBank/DDBJ whole genome shotgun (WGS) entry which is preliminary data.</text>
</comment>
<dbReference type="Proteomes" id="UP001054902">
    <property type="component" value="Unassembled WGS sequence"/>
</dbReference>
<reference evidence="2 3" key="1">
    <citation type="journal article" date="2021" name="Sci. Rep.">
        <title>The genome of the diatom Chaetoceros tenuissimus carries an ancient integrated fragment of an extant virus.</title>
        <authorList>
            <person name="Hongo Y."/>
            <person name="Kimura K."/>
            <person name="Takaki Y."/>
            <person name="Yoshida Y."/>
            <person name="Baba S."/>
            <person name="Kobayashi G."/>
            <person name="Nagasaki K."/>
            <person name="Hano T."/>
            <person name="Tomaru Y."/>
        </authorList>
    </citation>
    <scope>NUCLEOTIDE SEQUENCE [LARGE SCALE GENOMIC DNA]</scope>
    <source>
        <strain evidence="2 3">NIES-3715</strain>
    </source>
</reference>
<feature type="region of interest" description="Disordered" evidence="1">
    <location>
        <begin position="364"/>
        <end position="385"/>
    </location>
</feature>
<evidence type="ECO:0000313" key="2">
    <source>
        <dbReference type="EMBL" id="GFH55638.1"/>
    </source>
</evidence>
<accession>A0AAD3HA67</accession>
<feature type="compositionally biased region" description="Basic residues" evidence="1">
    <location>
        <begin position="371"/>
        <end position="384"/>
    </location>
</feature>
<organism evidence="2 3">
    <name type="scientific">Chaetoceros tenuissimus</name>
    <dbReference type="NCBI Taxonomy" id="426638"/>
    <lineage>
        <taxon>Eukaryota</taxon>
        <taxon>Sar</taxon>
        <taxon>Stramenopiles</taxon>
        <taxon>Ochrophyta</taxon>
        <taxon>Bacillariophyta</taxon>
        <taxon>Coscinodiscophyceae</taxon>
        <taxon>Chaetocerotophycidae</taxon>
        <taxon>Chaetocerotales</taxon>
        <taxon>Chaetocerotaceae</taxon>
        <taxon>Chaetoceros</taxon>
    </lineage>
</organism>
<gene>
    <name evidence="2" type="ORF">CTEN210_12114</name>
</gene>
<keyword evidence="3" id="KW-1185">Reference proteome</keyword>
<protein>
    <submittedName>
        <fullName evidence="2">Uncharacterized protein</fullName>
    </submittedName>
</protein>
<evidence type="ECO:0000256" key="1">
    <source>
        <dbReference type="SAM" id="MobiDB-lite"/>
    </source>
</evidence>
<dbReference type="AlphaFoldDB" id="A0AAD3HA67"/>
<evidence type="ECO:0000313" key="3">
    <source>
        <dbReference type="Proteomes" id="UP001054902"/>
    </source>
</evidence>
<dbReference type="EMBL" id="BLLK01000051">
    <property type="protein sequence ID" value="GFH55638.1"/>
    <property type="molecule type" value="Genomic_DNA"/>
</dbReference>